<dbReference type="PANTHER" id="PTHR12681">
    <property type="entry name" value="ZINC FINGER-CONTAINING PROTEIN P48ZNF"/>
    <property type="match status" value="1"/>
</dbReference>
<dbReference type="GO" id="GO:0003729">
    <property type="term" value="F:mRNA binding"/>
    <property type="evidence" value="ECO:0007669"/>
    <property type="project" value="TreeGrafter"/>
</dbReference>
<feature type="compositionally biased region" description="Low complexity" evidence="5">
    <location>
        <begin position="9"/>
        <end position="22"/>
    </location>
</feature>
<accession>A0A095AXJ8</accession>
<dbReference type="Gene3D" id="4.10.1000.10">
    <property type="entry name" value="Zinc finger, CCCH-type"/>
    <property type="match status" value="1"/>
</dbReference>
<dbReference type="GO" id="GO:0005829">
    <property type="term" value="C:cytosol"/>
    <property type="evidence" value="ECO:0007669"/>
    <property type="project" value="TreeGrafter"/>
</dbReference>
<gene>
    <name evidence="7" type="ORF">MS3_07811</name>
</gene>
<evidence type="ECO:0000256" key="2">
    <source>
        <dbReference type="ARBA" id="ARBA00022771"/>
    </source>
</evidence>
<name>A0A095AXJ8_SCHHA</name>
<evidence type="ECO:0000256" key="1">
    <source>
        <dbReference type="ARBA" id="ARBA00022723"/>
    </source>
</evidence>
<keyword evidence="2 4" id="KW-0863">Zinc-finger</keyword>
<feature type="zinc finger region" description="C3H1-type" evidence="4">
    <location>
        <begin position="63"/>
        <end position="90"/>
    </location>
</feature>
<dbReference type="SUPFAM" id="SSF90229">
    <property type="entry name" value="CCCH zinc finger"/>
    <property type="match status" value="1"/>
</dbReference>
<dbReference type="STRING" id="6185.A0A095AXJ8"/>
<dbReference type="InterPro" id="IPR000571">
    <property type="entry name" value="Znf_CCCH"/>
</dbReference>
<dbReference type="Pfam" id="PF18345">
    <property type="entry name" value="zf_CCCH_4"/>
    <property type="match status" value="1"/>
</dbReference>
<keyword evidence="3 4" id="KW-0862">Zinc</keyword>
<reference evidence="7" key="1">
    <citation type="journal article" date="2012" name="Nat. Genet.">
        <title>Whole-genome sequence of Schistosoma haematobium.</title>
        <authorList>
            <person name="Young N.D."/>
            <person name="Jex A.R."/>
            <person name="Li B."/>
            <person name="Liu S."/>
            <person name="Yang L."/>
            <person name="Xiong Z."/>
            <person name="Li Y."/>
            <person name="Cantacessi C."/>
            <person name="Hall R.S."/>
            <person name="Xu X."/>
            <person name="Chen F."/>
            <person name="Wu X."/>
            <person name="Zerlotini A."/>
            <person name="Oliveira G."/>
            <person name="Hofmann A."/>
            <person name="Zhang G."/>
            <person name="Fang X."/>
            <person name="Kang Y."/>
            <person name="Campbell B.E."/>
            <person name="Loukas A."/>
            <person name="Ranganathan S."/>
            <person name="Rollinson D."/>
            <person name="Rinaldi G."/>
            <person name="Brindley P.J."/>
            <person name="Yang H."/>
            <person name="Wang J."/>
            <person name="Wang J."/>
            <person name="Gasser R.B."/>
        </authorList>
    </citation>
    <scope>NUCLEOTIDE SEQUENCE [LARGE SCALE GENOMIC DNA]</scope>
</reference>
<dbReference type="GO" id="GO:0008270">
    <property type="term" value="F:zinc ion binding"/>
    <property type="evidence" value="ECO:0007669"/>
    <property type="project" value="UniProtKB-KW"/>
</dbReference>
<evidence type="ECO:0000256" key="5">
    <source>
        <dbReference type="SAM" id="MobiDB-lite"/>
    </source>
</evidence>
<dbReference type="SMART" id="SM00356">
    <property type="entry name" value="ZnF_C3H1"/>
    <property type="match status" value="1"/>
</dbReference>
<feature type="domain" description="C3H1-type" evidence="6">
    <location>
        <begin position="63"/>
        <end position="90"/>
    </location>
</feature>
<evidence type="ECO:0000256" key="4">
    <source>
        <dbReference type="PROSITE-ProRule" id="PRU00723"/>
    </source>
</evidence>
<evidence type="ECO:0000259" key="6">
    <source>
        <dbReference type="PROSITE" id="PS50103"/>
    </source>
</evidence>
<evidence type="ECO:0000313" key="7">
    <source>
        <dbReference type="EMBL" id="KGB39391.1"/>
    </source>
</evidence>
<feature type="region of interest" description="Disordered" evidence="5">
    <location>
        <begin position="1"/>
        <end position="41"/>
    </location>
</feature>
<feature type="compositionally biased region" description="Basic and acidic residues" evidence="5">
    <location>
        <begin position="26"/>
        <end position="41"/>
    </location>
</feature>
<dbReference type="PANTHER" id="PTHR12681:SF0">
    <property type="entry name" value="ZINC FINGER CCCH DOMAIN-CONTAINING PROTEIN 15"/>
    <property type="match status" value="1"/>
</dbReference>
<proteinExistence type="predicted"/>
<dbReference type="InterPro" id="IPR036855">
    <property type="entry name" value="Znf_CCCH_sf"/>
</dbReference>
<organism evidence="7">
    <name type="scientific">Schistosoma haematobium</name>
    <name type="common">Blood fluke</name>
    <dbReference type="NCBI Taxonomy" id="6185"/>
    <lineage>
        <taxon>Eukaryota</taxon>
        <taxon>Metazoa</taxon>
        <taxon>Spiralia</taxon>
        <taxon>Lophotrochozoa</taxon>
        <taxon>Platyhelminthes</taxon>
        <taxon>Trematoda</taxon>
        <taxon>Digenea</taxon>
        <taxon>Strigeidida</taxon>
        <taxon>Schistosomatoidea</taxon>
        <taxon>Schistosomatidae</taxon>
        <taxon>Schistosoma</taxon>
    </lineage>
</organism>
<keyword evidence="1 4" id="KW-0479">Metal-binding</keyword>
<dbReference type="AlphaFoldDB" id="A0A095AXJ8"/>
<dbReference type="EMBL" id="KL251193">
    <property type="protein sequence ID" value="KGB39391.1"/>
    <property type="molecule type" value="Genomic_DNA"/>
</dbReference>
<sequence>MKNKKGAKQQKFIQQVQKQVTQGNRSAKEREKQSKEDKKKEKVELNELFKPVLELQKCAKGVDPKSVLCVFFKQGLCAKGDKCKFSHDLTVERKAEKRGIYSDSDKTDGTMDDWDINKLEEVISKKHDADNKGLPPSTIQWKISSMGGFGSARMERHVTTDMPCLLVCLRLQLIVLGFILQRDKKKMEEQKEIISIEDLVERERLEKIEKRYADKAMREASYKQGRSAGISGREIFEFDPALVMEALDDDETSGVVDSRIRDDGENEYDGPVRDIDLNMFAIEVLDCEDNDNRTELTGDCAIPGVSEIHENGYNNDDVVIDEELFDETDLADIEAEINELELEA</sequence>
<dbReference type="GO" id="GO:0002181">
    <property type="term" value="P:cytoplasmic translation"/>
    <property type="evidence" value="ECO:0007669"/>
    <property type="project" value="TreeGrafter"/>
</dbReference>
<dbReference type="PROSITE" id="PS50103">
    <property type="entry name" value="ZF_C3H1"/>
    <property type="match status" value="1"/>
</dbReference>
<protein>
    <submittedName>
        <fullName evidence="7">Zinc finger CCCH domain-containing protein 15</fullName>
    </submittedName>
</protein>
<evidence type="ECO:0000256" key="3">
    <source>
        <dbReference type="ARBA" id="ARBA00022833"/>
    </source>
</evidence>